<name>A0A4S2H1V5_9PROT</name>
<comment type="caution">
    <text evidence="2">The sequence shown here is derived from an EMBL/GenBank/DDBJ whole genome shotgun (WGS) entry which is preliminary data.</text>
</comment>
<feature type="transmembrane region" description="Helical" evidence="1">
    <location>
        <begin position="216"/>
        <end position="234"/>
    </location>
</feature>
<gene>
    <name evidence="2" type="ORF">E5163_00055</name>
</gene>
<dbReference type="InterPro" id="IPR018750">
    <property type="entry name" value="DUF2306_membrane"/>
</dbReference>
<dbReference type="AlphaFoldDB" id="A0A4S2H1V5"/>
<keyword evidence="1" id="KW-0812">Transmembrane</keyword>
<dbReference type="Proteomes" id="UP000308054">
    <property type="component" value="Unassembled WGS sequence"/>
</dbReference>
<accession>A0A4S2H1V5</accession>
<feature type="transmembrane region" description="Helical" evidence="1">
    <location>
        <begin position="149"/>
        <end position="168"/>
    </location>
</feature>
<keyword evidence="1" id="KW-1133">Transmembrane helix</keyword>
<evidence type="ECO:0000313" key="2">
    <source>
        <dbReference type="EMBL" id="TGY89577.1"/>
    </source>
</evidence>
<evidence type="ECO:0000256" key="1">
    <source>
        <dbReference type="SAM" id="Phobius"/>
    </source>
</evidence>
<feature type="transmembrane region" description="Helical" evidence="1">
    <location>
        <begin position="32"/>
        <end position="53"/>
    </location>
</feature>
<dbReference type="EMBL" id="SRXW01000001">
    <property type="protein sequence ID" value="TGY89577.1"/>
    <property type="molecule type" value="Genomic_DNA"/>
</dbReference>
<organism evidence="2 3">
    <name type="scientific">Marinicauda algicola</name>
    <dbReference type="NCBI Taxonomy" id="2029849"/>
    <lineage>
        <taxon>Bacteria</taxon>
        <taxon>Pseudomonadati</taxon>
        <taxon>Pseudomonadota</taxon>
        <taxon>Alphaproteobacteria</taxon>
        <taxon>Maricaulales</taxon>
        <taxon>Maricaulaceae</taxon>
        <taxon>Marinicauda</taxon>
    </lineage>
</organism>
<feature type="transmembrane region" description="Helical" evidence="1">
    <location>
        <begin position="78"/>
        <end position="100"/>
    </location>
</feature>
<proteinExistence type="predicted"/>
<sequence length="278" mass="31130">MREGELMTNVSVTRAGSRGNDGIGALKAATTIWFGVMVISQWLFVYYIAAFYAEPTLSGQFAAWNEHPFLSPFVRGDIIGNLAFATHVMLAIFITFGGTLQLIPQLRATAPWLHRWNGRLFILFSLAVTLAGFYMVWLREPVTDISAELAISINGALILLFAALAWREGIKRSIVSHRRWALRALLAVNGVFFLRLVFSGWLVLTQREPDVMQFRVFEYASYLVPLLVLQLYLYSSERGGTAMRYLAAMALYLVSAAMCIGAFGFSMIFVRLIVFGQS</sequence>
<feature type="transmembrane region" description="Helical" evidence="1">
    <location>
        <begin position="120"/>
        <end position="137"/>
    </location>
</feature>
<reference evidence="2 3" key="1">
    <citation type="journal article" date="2017" name="Int. J. Syst. Evol. Microbiol.">
        <title>Marinicauda algicola sp. nov., isolated from a marine red alga Rhodosorus marinus.</title>
        <authorList>
            <person name="Jeong S.E."/>
            <person name="Jeon S.H."/>
            <person name="Chun B.H."/>
            <person name="Kim D.W."/>
            <person name="Jeon C.O."/>
        </authorList>
    </citation>
    <scope>NUCLEOTIDE SEQUENCE [LARGE SCALE GENOMIC DNA]</scope>
    <source>
        <strain evidence="2 3">JCM 31718</strain>
    </source>
</reference>
<protein>
    <submittedName>
        <fullName evidence="2">DUF2306 domain-containing protein</fullName>
    </submittedName>
</protein>
<keyword evidence="3" id="KW-1185">Reference proteome</keyword>
<dbReference type="Pfam" id="PF10067">
    <property type="entry name" value="DUF2306"/>
    <property type="match status" value="1"/>
</dbReference>
<feature type="transmembrane region" description="Helical" evidence="1">
    <location>
        <begin position="246"/>
        <end position="274"/>
    </location>
</feature>
<keyword evidence="1" id="KW-0472">Membrane</keyword>
<evidence type="ECO:0000313" key="3">
    <source>
        <dbReference type="Proteomes" id="UP000308054"/>
    </source>
</evidence>
<feature type="transmembrane region" description="Helical" evidence="1">
    <location>
        <begin position="180"/>
        <end position="204"/>
    </location>
</feature>